<dbReference type="PRINTS" id="PR01010">
    <property type="entry name" value="FLGPRINGFLGI"/>
</dbReference>
<proteinExistence type="inferred from homology"/>
<keyword evidence="6 8" id="KW-0975">Bacterial flagellum</keyword>
<keyword evidence="9" id="KW-0969">Cilium</keyword>
<keyword evidence="9" id="KW-0966">Cell projection</keyword>
<comment type="subcellular location">
    <subcellularLocation>
        <location evidence="2 8">Bacterial flagellum basal body</location>
    </subcellularLocation>
</comment>
<dbReference type="GO" id="GO:0071973">
    <property type="term" value="P:bacterial-type flagellum-dependent cell motility"/>
    <property type="evidence" value="ECO:0007669"/>
    <property type="project" value="InterPro"/>
</dbReference>
<evidence type="ECO:0000256" key="4">
    <source>
        <dbReference type="ARBA" id="ARBA00022729"/>
    </source>
</evidence>
<evidence type="ECO:0000256" key="6">
    <source>
        <dbReference type="ARBA" id="ARBA00023143"/>
    </source>
</evidence>
<evidence type="ECO:0000256" key="7">
    <source>
        <dbReference type="ARBA" id="ARBA00032344"/>
    </source>
</evidence>
<dbReference type="PANTHER" id="PTHR30381">
    <property type="entry name" value="FLAGELLAR P-RING PERIPLASMIC PROTEIN FLGI"/>
    <property type="match status" value="1"/>
</dbReference>
<sequence length="392" mass="39794">MRHPSLRHPKPLLMALRRLRWRLAPFAGPLALLIATLALLNLAAPARAERLKDIARWQGVRANALTGYGIVVGLSGTGDQNLPFTVQSLLSATARLGVLLPPGINPQLKNAAAVIITAELPAFASPGQRLDVTVSALGQARSLRGGTLLMAPLQGADGEVYALAQGNLAVGGFGAEGRDGSKIVVGTPSSGRIPGGAAVERAVPSPFASAETMALQLVEADFSTARLVAERINSAVGAGTASTEDAVTVRIAAPASIAARVALAAQIEMLDIAPAAPPARVIVNARTGTVVIGGEVRILPAAVAHGSLTVRITENQQASQPNALGRGQTAITQQSSVEASEAPSRMALFAPGVALSAIVDAVNALGAAPGDLVAILEALKAAGALRAELVVI</sequence>
<comment type="subunit">
    <text evidence="8">The basal body constitutes a major portion of the flagellar organelle and consists of four rings (L,P,S, and M) mounted on a central rod.</text>
</comment>
<evidence type="ECO:0000256" key="2">
    <source>
        <dbReference type="ARBA" id="ARBA00004117"/>
    </source>
</evidence>
<keyword evidence="5" id="KW-0574">Periplasm</keyword>
<evidence type="ECO:0000313" key="9">
    <source>
        <dbReference type="EMBL" id="MBB6226691.1"/>
    </source>
</evidence>
<organism evidence="9 10">
    <name type="scientific">Polymorphobacter multimanifer</name>
    <dbReference type="NCBI Taxonomy" id="1070431"/>
    <lineage>
        <taxon>Bacteria</taxon>
        <taxon>Pseudomonadati</taxon>
        <taxon>Pseudomonadota</taxon>
        <taxon>Alphaproteobacteria</taxon>
        <taxon>Sphingomonadales</taxon>
        <taxon>Sphingosinicellaceae</taxon>
        <taxon>Polymorphobacter</taxon>
    </lineage>
</organism>
<dbReference type="NCBIfam" id="NF003676">
    <property type="entry name" value="PRK05303.1"/>
    <property type="match status" value="1"/>
</dbReference>
<accession>A0A841L5D4</accession>
<name>A0A841L5D4_9SPHN</name>
<comment type="function">
    <text evidence="1 8">Assembles around the rod to form the L-ring and probably protects the motor/basal body from shearing forces during rotation.</text>
</comment>
<dbReference type="GO" id="GO:0009428">
    <property type="term" value="C:bacterial-type flagellum basal body, distal rod, P ring"/>
    <property type="evidence" value="ECO:0007669"/>
    <property type="project" value="InterPro"/>
</dbReference>
<evidence type="ECO:0000256" key="3">
    <source>
        <dbReference type="ARBA" id="ARBA00019515"/>
    </source>
</evidence>
<keyword evidence="4" id="KW-0732">Signal</keyword>
<dbReference type="Pfam" id="PF02119">
    <property type="entry name" value="FlgI"/>
    <property type="match status" value="1"/>
</dbReference>
<protein>
    <recommendedName>
        <fullName evidence="3 8">Flagellar P-ring protein</fullName>
    </recommendedName>
    <alternativeName>
        <fullName evidence="7 8">Basal body P-ring protein</fullName>
    </alternativeName>
</protein>
<reference evidence="9 10" key="1">
    <citation type="submission" date="2020-08" db="EMBL/GenBank/DDBJ databases">
        <title>Genomic Encyclopedia of Type Strains, Phase IV (KMG-IV): sequencing the most valuable type-strain genomes for metagenomic binning, comparative biology and taxonomic classification.</title>
        <authorList>
            <person name="Goeker M."/>
        </authorList>
    </citation>
    <scope>NUCLEOTIDE SEQUENCE [LARGE SCALE GENOMIC DNA]</scope>
    <source>
        <strain evidence="9 10">DSM 102189</strain>
    </source>
</reference>
<comment type="similarity">
    <text evidence="8">Belongs to the FlgI family.</text>
</comment>
<dbReference type="GO" id="GO:0030288">
    <property type="term" value="C:outer membrane-bounded periplasmic space"/>
    <property type="evidence" value="ECO:0007669"/>
    <property type="project" value="InterPro"/>
</dbReference>
<dbReference type="HAMAP" id="MF_00416">
    <property type="entry name" value="FlgI"/>
    <property type="match status" value="1"/>
</dbReference>
<comment type="caution">
    <text evidence="9">The sequence shown here is derived from an EMBL/GenBank/DDBJ whole genome shotgun (WGS) entry which is preliminary data.</text>
</comment>
<dbReference type="GO" id="GO:0005198">
    <property type="term" value="F:structural molecule activity"/>
    <property type="evidence" value="ECO:0007669"/>
    <property type="project" value="InterPro"/>
</dbReference>
<dbReference type="EMBL" id="JACIIV010000005">
    <property type="protein sequence ID" value="MBB6226691.1"/>
    <property type="molecule type" value="Genomic_DNA"/>
</dbReference>
<dbReference type="PANTHER" id="PTHR30381:SF0">
    <property type="entry name" value="FLAGELLAR P-RING PROTEIN"/>
    <property type="match status" value="1"/>
</dbReference>
<keyword evidence="9" id="KW-0282">Flagellum</keyword>
<evidence type="ECO:0000256" key="5">
    <source>
        <dbReference type="ARBA" id="ARBA00022764"/>
    </source>
</evidence>
<dbReference type="InterPro" id="IPR001782">
    <property type="entry name" value="Flag_FlgI"/>
</dbReference>
<dbReference type="Proteomes" id="UP000538147">
    <property type="component" value="Unassembled WGS sequence"/>
</dbReference>
<evidence type="ECO:0000256" key="8">
    <source>
        <dbReference type="HAMAP-Rule" id="MF_00416"/>
    </source>
</evidence>
<dbReference type="AlphaFoldDB" id="A0A841L5D4"/>
<keyword evidence="10" id="KW-1185">Reference proteome</keyword>
<evidence type="ECO:0000313" key="10">
    <source>
        <dbReference type="Proteomes" id="UP000538147"/>
    </source>
</evidence>
<gene>
    <name evidence="8" type="primary">flgI</name>
    <name evidence="9" type="ORF">FHS79_000849</name>
</gene>
<evidence type="ECO:0000256" key="1">
    <source>
        <dbReference type="ARBA" id="ARBA00002591"/>
    </source>
</evidence>